<protein>
    <submittedName>
        <fullName evidence="2">Uncharacterized protein</fullName>
    </submittedName>
</protein>
<name>A0ABW9RWV3_9BACT</name>
<dbReference type="EMBL" id="SMLW01000658">
    <property type="protein sequence ID" value="MTI28255.1"/>
    <property type="molecule type" value="Genomic_DNA"/>
</dbReference>
<keyword evidence="3" id="KW-1185">Reference proteome</keyword>
<organism evidence="2 3">
    <name type="scientific">Fulvivirga kasyanovii</name>
    <dbReference type="NCBI Taxonomy" id="396812"/>
    <lineage>
        <taxon>Bacteria</taxon>
        <taxon>Pseudomonadati</taxon>
        <taxon>Bacteroidota</taxon>
        <taxon>Cytophagia</taxon>
        <taxon>Cytophagales</taxon>
        <taxon>Fulvivirgaceae</taxon>
        <taxon>Fulvivirga</taxon>
    </lineage>
</organism>
<dbReference type="RefSeq" id="WP_155175609.1">
    <property type="nucleotide sequence ID" value="NZ_BAAAFL010000012.1"/>
</dbReference>
<evidence type="ECO:0000313" key="3">
    <source>
        <dbReference type="Proteomes" id="UP000798808"/>
    </source>
</evidence>
<gene>
    <name evidence="2" type="ORF">E1163_25085</name>
</gene>
<evidence type="ECO:0000256" key="1">
    <source>
        <dbReference type="SAM" id="SignalP"/>
    </source>
</evidence>
<feature type="signal peptide" evidence="1">
    <location>
        <begin position="1"/>
        <end position="20"/>
    </location>
</feature>
<proteinExistence type="predicted"/>
<comment type="caution">
    <text evidence="2">The sequence shown here is derived from an EMBL/GenBank/DDBJ whole genome shotgun (WGS) entry which is preliminary data.</text>
</comment>
<feature type="chain" id="PRO_5047464739" evidence="1">
    <location>
        <begin position="21"/>
        <end position="200"/>
    </location>
</feature>
<sequence>MKTLYNSLTVFLLCATTAFAQVPNKQDQINAAIQAAPEEQQAGASVLGYDVEGKLVMLREGTNELICLADDPEKDGFSVACYHQDLEPFMARGRELYATGKNHGEVFEIREKEVKEGKLKMPDQPTTLHVLSGADGKYDPATGKVTGVNFRYVVYIPYATAESTGLPIRPMVPGGPWIMDPGTHRAHIMISPPAPEKKGN</sequence>
<keyword evidence="1" id="KW-0732">Signal</keyword>
<accession>A0ABW9RWV3</accession>
<reference evidence="2 3" key="1">
    <citation type="submission" date="2019-02" db="EMBL/GenBank/DDBJ databases">
        <authorList>
            <person name="Goldberg S.R."/>
            <person name="Haltli B.A."/>
            <person name="Correa H."/>
            <person name="Russell K.G."/>
        </authorList>
    </citation>
    <scope>NUCLEOTIDE SEQUENCE [LARGE SCALE GENOMIC DNA]</scope>
    <source>
        <strain evidence="2 3">JCM 16186</strain>
    </source>
</reference>
<dbReference type="Proteomes" id="UP000798808">
    <property type="component" value="Unassembled WGS sequence"/>
</dbReference>
<evidence type="ECO:0000313" key="2">
    <source>
        <dbReference type="EMBL" id="MTI28255.1"/>
    </source>
</evidence>